<accession>A0A5B9Q6V5</accession>
<dbReference type="SUPFAM" id="SSF53756">
    <property type="entry name" value="UDP-Glycosyltransferase/glycogen phosphorylase"/>
    <property type="match status" value="1"/>
</dbReference>
<dbReference type="AlphaFoldDB" id="A0A5B9Q6V5"/>
<evidence type="ECO:0000313" key="3">
    <source>
        <dbReference type="EMBL" id="QEG34717.1"/>
    </source>
</evidence>
<keyword evidence="3" id="KW-0328">Glycosyltransferase</keyword>
<gene>
    <name evidence="3" type="primary">cotSA</name>
    <name evidence="3" type="ORF">Pr1d_19990</name>
</gene>
<sequence>MRSNPELSAHKKSGRLLTVVQLLPALEGGGVESCTVEINAALVARGHRSVVVSAGGKLVEEIEAVGGESFQLDIGRKSPFALLNAFKLRQFLKQSGVDVLHARSRMPAWIGLLACRMMPARQRPRIVTTVHGLNSVNRYSKVMTYGERIVAVSECCREFILKNYPDTDASKIVVIPHGIDPSKFSYGFQPSAEWRNSWNQQYPSLTGRFVVLLPGRLTRLKGHFDFLGVIDLLKQEGIPVAGLIVGGEDPRRRKYSRLLREEIGRKNLNQDILFTGQRKDLREIMCVSSAVVSTSTKPESFGRTVLESLSLGRPTFGYEHGGVGEILAQVYPMGRVPVGDITAMADKLAQVYQNALQAPIPVEGYDLRSALEKEIELYESLAGDRL</sequence>
<keyword evidence="3" id="KW-0167">Capsid protein</keyword>
<evidence type="ECO:0000259" key="2">
    <source>
        <dbReference type="Pfam" id="PF13439"/>
    </source>
</evidence>
<reference evidence="3 4" key="1">
    <citation type="submission" date="2019-08" db="EMBL/GenBank/DDBJ databases">
        <title>Deep-cultivation of Planctomycetes and their phenomic and genomic characterization uncovers novel biology.</title>
        <authorList>
            <person name="Wiegand S."/>
            <person name="Jogler M."/>
            <person name="Boedeker C."/>
            <person name="Pinto D."/>
            <person name="Vollmers J."/>
            <person name="Rivas-Marin E."/>
            <person name="Kohn T."/>
            <person name="Peeters S.H."/>
            <person name="Heuer A."/>
            <person name="Rast P."/>
            <person name="Oberbeckmann S."/>
            <person name="Bunk B."/>
            <person name="Jeske O."/>
            <person name="Meyerdierks A."/>
            <person name="Storesund J.E."/>
            <person name="Kallscheuer N."/>
            <person name="Luecker S."/>
            <person name="Lage O.M."/>
            <person name="Pohl T."/>
            <person name="Merkel B.J."/>
            <person name="Hornburger P."/>
            <person name="Mueller R.-W."/>
            <person name="Bruemmer F."/>
            <person name="Labrenz M."/>
            <person name="Spormann A.M."/>
            <person name="Op den Camp H."/>
            <person name="Overmann J."/>
            <person name="Amann R."/>
            <person name="Jetten M.S.M."/>
            <person name="Mascher T."/>
            <person name="Medema M.H."/>
            <person name="Devos D.P."/>
            <person name="Kaster A.-K."/>
            <person name="Ovreas L."/>
            <person name="Rohde M."/>
            <person name="Galperin M.Y."/>
            <person name="Jogler C."/>
        </authorList>
    </citation>
    <scope>NUCLEOTIDE SEQUENCE [LARGE SCALE GENOMIC DNA]</scope>
    <source>
        <strain evidence="3 4">Pr1d</strain>
    </source>
</reference>
<dbReference type="Pfam" id="PF00534">
    <property type="entry name" value="Glycos_transf_1"/>
    <property type="match status" value="1"/>
</dbReference>
<dbReference type="RefSeq" id="WP_148073332.1">
    <property type="nucleotide sequence ID" value="NZ_CP042913.1"/>
</dbReference>
<keyword evidence="4" id="KW-1185">Reference proteome</keyword>
<evidence type="ECO:0000259" key="1">
    <source>
        <dbReference type="Pfam" id="PF00534"/>
    </source>
</evidence>
<dbReference type="InterPro" id="IPR028098">
    <property type="entry name" value="Glyco_trans_4-like_N"/>
</dbReference>
<dbReference type="GO" id="GO:0016757">
    <property type="term" value="F:glycosyltransferase activity"/>
    <property type="evidence" value="ECO:0007669"/>
    <property type="project" value="UniProtKB-KW"/>
</dbReference>
<protein>
    <submittedName>
        <fullName evidence="3">Spore coat protein SA</fullName>
        <ecNumber evidence="3">2.4.-.-</ecNumber>
    </submittedName>
</protein>
<proteinExistence type="predicted"/>
<dbReference type="OrthoDB" id="258796at2"/>
<dbReference type="CDD" id="cd03819">
    <property type="entry name" value="GT4_WavL-like"/>
    <property type="match status" value="1"/>
</dbReference>
<dbReference type="InterPro" id="IPR001296">
    <property type="entry name" value="Glyco_trans_1"/>
</dbReference>
<dbReference type="EC" id="2.4.-.-" evidence="3"/>
<dbReference type="EMBL" id="CP042913">
    <property type="protein sequence ID" value="QEG34717.1"/>
    <property type="molecule type" value="Genomic_DNA"/>
</dbReference>
<dbReference type="PANTHER" id="PTHR12526">
    <property type="entry name" value="GLYCOSYLTRANSFERASE"/>
    <property type="match status" value="1"/>
</dbReference>
<organism evidence="3 4">
    <name type="scientific">Bythopirellula goksoeyrii</name>
    <dbReference type="NCBI Taxonomy" id="1400387"/>
    <lineage>
        <taxon>Bacteria</taxon>
        <taxon>Pseudomonadati</taxon>
        <taxon>Planctomycetota</taxon>
        <taxon>Planctomycetia</taxon>
        <taxon>Pirellulales</taxon>
        <taxon>Lacipirellulaceae</taxon>
        <taxon>Bythopirellula</taxon>
    </lineage>
</organism>
<keyword evidence="3" id="KW-0808">Transferase</keyword>
<dbReference type="KEGG" id="bgok:Pr1d_19990"/>
<keyword evidence="3" id="KW-0946">Virion</keyword>
<evidence type="ECO:0000313" key="4">
    <source>
        <dbReference type="Proteomes" id="UP000323917"/>
    </source>
</evidence>
<dbReference type="PANTHER" id="PTHR12526:SF638">
    <property type="entry name" value="SPORE COAT PROTEIN SA"/>
    <property type="match status" value="1"/>
</dbReference>
<feature type="domain" description="Glycosyl transferase family 1" evidence="1">
    <location>
        <begin position="198"/>
        <end position="354"/>
    </location>
</feature>
<dbReference type="Pfam" id="PF13439">
    <property type="entry name" value="Glyco_transf_4"/>
    <property type="match status" value="1"/>
</dbReference>
<feature type="domain" description="Glycosyltransferase subfamily 4-like N-terminal" evidence="2">
    <location>
        <begin position="29"/>
        <end position="182"/>
    </location>
</feature>
<name>A0A5B9Q6V5_9BACT</name>
<dbReference type="Proteomes" id="UP000323917">
    <property type="component" value="Chromosome"/>
</dbReference>
<dbReference type="Gene3D" id="3.40.50.2000">
    <property type="entry name" value="Glycogen Phosphorylase B"/>
    <property type="match status" value="2"/>
</dbReference>